<protein>
    <submittedName>
        <fullName evidence="1">DUF885 domain-containing protein</fullName>
    </submittedName>
</protein>
<evidence type="ECO:0000313" key="1">
    <source>
        <dbReference type="EMBL" id="TXR58254.1"/>
    </source>
</evidence>
<evidence type="ECO:0000313" key="2">
    <source>
        <dbReference type="Proteomes" id="UP000321234"/>
    </source>
</evidence>
<dbReference type="PANTHER" id="PTHR33361:SF2">
    <property type="entry name" value="DUF885 DOMAIN-CONTAINING PROTEIN"/>
    <property type="match status" value="1"/>
</dbReference>
<accession>A0A5C8ZKV2</accession>
<name>A0A5C8ZKV2_9ACTN</name>
<reference evidence="1 2" key="1">
    <citation type="submission" date="2019-07" db="EMBL/GenBank/DDBJ databases">
        <title>Quadrisphaera sp. strain DD2A genome sequencing and assembly.</title>
        <authorList>
            <person name="Kim I."/>
        </authorList>
    </citation>
    <scope>NUCLEOTIDE SEQUENCE [LARGE SCALE GENOMIC DNA]</scope>
    <source>
        <strain evidence="1 2">DD2A</strain>
    </source>
</reference>
<dbReference type="EMBL" id="VKAC01000001">
    <property type="protein sequence ID" value="TXR58254.1"/>
    <property type="molecule type" value="Genomic_DNA"/>
</dbReference>
<dbReference type="Pfam" id="PF05960">
    <property type="entry name" value="DUF885"/>
    <property type="match status" value="1"/>
</dbReference>
<sequence>MPRRTPSAVDAFADRYLEESVVLDPDMRVWYGLPGRTDEPTDASPEGVAARAEHARRTLAALEALAADPSVPMDATDEVTVAAMRDRLGLEVAVHDAGLDVGVLNVIDSPVQGTQEVFDLMPTDTAEQWAAIASRLGRTGQRLDQYRASLAAALAAGRPPARRQVEAVLGQVDGFVADDGAFARLGASARPDGAEPSAALAADLASGVRTAREAYTDLARHLREDVLPASRETDAVGREEYALLSRHHVGATLDLDEAYAWGLEEVARLEAEMSATAQRISPGATTREAIALLEADPTRQVVGKDALQAWMQQLSDSAVEALAGSHFDVPEPVRRLECRIAPSSSGVIYYTPPTEDFSRPGRMWWSVPPGVERFGTWRERTTVFHEGVPGHHLQIGQTMYRSATLNRWRRMMCFTSGHAEGWALYAERLMSDLGWLDDPADHLGMLDGSLFRAARVVVDIGLHCGLEAPAELGGGTWDAEKVWRFLSSHTFQAEEFLRFEHLRYLGWPGQAPAYKLGERVWLQLRAEAQQRSAAAGGEFDLKAWHRRALDVGSVPLDVLRQALAA</sequence>
<gene>
    <name evidence="1" type="ORF">FMM08_01565</name>
</gene>
<dbReference type="AlphaFoldDB" id="A0A5C8ZKV2"/>
<dbReference type="PANTHER" id="PTHR33361">
    <property type="entry name" value="GLR0591 PROTEIN"/>
    <property type="match status" value="1"/>
</dbReference>
<proteinExistence type="predicted"/>
<organism evidence="1 2">
    <name type="scientific">Quadrisphaera setariae</name>
    <dbReference type="NCBI Taxonomy" id="2593304"/>
    <lineage>
        <taxon>Bacteria</taxon>
        <taxon>Bacillati</taxon>
        <taxon>Actinomycetota</taxon>
        <taxon>Actinomycetes</taxon>
        <taxon>Kineosporiales</taxon>
        <taxon>Kineosporiaceae</taxon>
        <taxon>Quadrisphaera</taxon>
    </lineage>
</organism>
<comment type="caution">
    <text evidence="1">The sequence shown here is derived from an EMBL/GenBank/DDBJ whole genome shotgun (WGS) entry which is preliminary data.</text>
</comment>
<dbReference type="Proteomes" id="UP000321234">
    <property type="component" value="Unassembled WGS sequence"/>
</dbReference>
<keyword evidence="2" id="KW-1185">Reference proteome</keyword>
<dbReference type="InterPro" id="IPR010281">
    <property type="entry name" value="DUF885"/>
</dbReference>
<dbReference type="OrthoDB" id="9760040at2"/>